<accession>A0A2K1JQY9</accession>
<comment type="function">
    <text evidence="4">PPIases accelerate the folding of proteins. It catalyzes the cis-trans isomerization of proline imidic peptide bonds in oligopeptides.</text>
</comment>
<dbReference type="PaxDb" id="3218-PP1S70_57V6.1"/>
<keyword evidence="3 4" id="KW-0413">Isomerase</keyword>
<dbReference type="GO" id="GO:0000398">
    <property type="term" value="P:mRNA splicing, via spliceosome"/>
    <property type="evidence" value="ECO:0000318"/>
    <property type="project" value="GO_Central"/>
</dbReference>
<dbReference type="Proteomes" id="UP000006727">
    <property type="component" value="Chromosome 12"/>
</dbReference>
<reference evidence="6 8" key="2">
    <citation type="journal article" date="2018" name="Plant J.">
        <title>The Physcomitrella patens chromosome-scale assembly reveals moss genome structure and evolution.</title>
        <authorList>
            <person name="Lang D."/>
            <person name="Ullrich K.K."/>
            <person name="Murat F."/>
            <person name="Fuchs J."/>
            <person name="Jenkins J."/>
            <person name="Haas F.B."/>
            <person name="Piednoel M."/>
            <person name="Gundlach H."/>
            <person name="Van Bel M."/>
            <person name="Meyberg R."/>
            <person name="Vives C."/>
            <person name="Morata J."/>
            <person name="Symeonidi A."/>
            <person name="Hiss M."/>
            <person name="Muchero W."/>
            <person name="Kamisugi Y."/>
            <person name="Saleh O."/>
            <person name="Blanc G."/>
            <person name="Decker E.L."/>
            <person name="van Gessel N."/>
            <person name="Grimwood J."/>
            <person name="Hayes R.D."/>
            <person name="Graham S.W."/>
            <person name="Gunter L.E."/>
            <person name="McDaniel S.F."/>
            <person name="Hoernstein S.N.W."/>
            <person name="Larsson A."/>
            <person name="Li F.W."/>
            <person name="Perroud P.F."/>
            <person name="Phillips J."/>
            <person name="Ranjan P."/>
            <person name="Rokshar D.S."/>
            <person name="Rothfels C.J."/>
            <person name="Schneider L."/>
            <person name="Shu S."/>
            <person name="Stevenson D.W."/>
            <person name="Thummler F."/>
            <person name="Tillich M."/>
            <person name="Villarreal Aguilar J.C."/>
            <person name="Widiez T."/>
            <person name="Wong G.K."/>
            <person name="Wymore A."/>
            <person name="Zhang Y."/>
            <person name="Zimmer A.D."/>
            <person name="Quatrano R.S."/>
            <person name="Mayer K.F.X."/>
            <person name="Goodstein D."/>
            <person name="Casacuberta J.M."/>
            <person name="Vandepoele K."/>
            <person name="Reski R."/>
            <person name="Cuming A.C."/>
            <person name="Tuskan G.A."/>
            <person name="Maumus F."/>
            <person name="Salse J."/>
            <person name="Schmutz J."/>
            <person name="Rensing S.A."/>
        </authorList>
    </citation>
    <scope>NUCLEOTIDE SEQUENCE [LARGE SCALE GENOMIC DNA]</scope>
    <source>
        <strain evidence="7 8">cv. Gransden 2004</strain>
    </source>
</reference>
<comment type="catalytic activity">
    <reaction evidence="4">
        <text>[protein]-peptidylproline (omega=180) = [protein]-peptidylproline (omega=0)</text>
        <dbReference type="Rhea" id="RHEA:16237"/>
        <dbReference type="Rhea" id="RHEA-COMP:10747"/>
        <dbReference type="Rhea" id="RHEA-COMP:10748"/>
        <dbReference type="ChEBI" id="CHEBI:83833"/>
        <dbReference type="ChEBI" id="CHEBI:83834"/>
        <dbReference type="EC" id="5.2.1.8"/>
    </reaction>
</comment>
<reference evidence="7" key="3">
    <citation type="submission" date="2020-12" db="UniProtKB">
        <authorList>
            <consortium name="EnsemblPlants"/>
        </authorList>
    </citation>
    <scope>IDENTIFICATION</scope>
</reference>
<evidence type="ECO:0000313" key="7">
    <source>
        <dbReference type="EnsemblPlants" id="Pp3c12_15500V3.1"/>
    </source>
</evidence>
<gene>
    <name evidence="6" type="ORF">PHYPA_016333</name>
</gene>
<sequence length="281" mass="32235">MSSDMRRGVTSRMLYPYPEQEKIYPVVILDTTAGDMTLEFFFNESPKTCHSFLEHCRKGYYDLCLFNRIQKGLWVQCGDPTSTGRGGESIYGYGSGELLHKCRPTFEDELSHLKHNKAGVVSMCNKRKPDTNGSQFYITLGPCPWLDDVQLAMKDRNFNLSPDNTVLGLHTIFAQVVKGLDVLRRMNVLVVNKYDRPNKLTKLIRTLVVERPRHYEWRPYAESYGCFNLKGSHLAGKVEPGISVRKKKLERGSFKVVKRVSAAFVKPTHQGGWEVYRKRAF</sequence>
<dbReference type="SUPFAM" id="SSF50891">
    <property type="entry name" value="Cyclophilin-like"/>
    <property type="match status" value="1"/>
</dbReference>
<dbReference type="EMBL" id="ABEU02000012">
    <property type="protein sequence ID" value="PNR43950.1"/>
    <property type="molecule type" value="Genomic_DNA"/>
</dbReference>
<dbReference type="Gramene" id="Pp3c12_15500V3.1">
    <property type="protein sequence ID" value="Pp3c12_15500V3.1"/>
    <property type="gene ID" value="Pp3c12_15500"/>
</dbReference>
<dbReference type="InterPro" id="IPR029000">
    <property type="entry name" value="Cyclophilin-like_dom_sf"/>
</dbReference>
<evidence type="ECO:0000256" key="2">
    <source>
        <dbReference type="ARBA" id="ARBA00023186"/>
    </source>
</evidence>
<protein>
    <recommendedName>
        <fullName evidence="4">Peptidyl-prolyl cis-trans isomerase</fullName>
        <shortName evidence="4">PPIase</shortName>
        <ecNumber evidence="4">5.2.1.8</ecNumber>
    </recommendedName>
</protein>
<dbReference type="PROSITE" id="PS50072">
    <property type="entry name" value="CSA_PPIASE_2"/>
    <property type="match status" value="1"/>
</dbReference>
<proteinExistence type="inferred from homology"/>
<feature type="domain" description="PPIase cyclophilin-type" evidence="5">
    <location>
        <begin position="23"/>
        <end position="208"/>
    </location>
</feature>
<keyword evidence="1 4" id="KW-0697">Rotamase</keyword>
<dbReference type="PANTHER" id="PTHR45625:SF4">
    <property type="entry name" value="PEPTIDYLPROLYL ISOMERASE DOMAIN AND WD REPEAT-CONTAINING PROTEIN 1"/>
    <property type="match status" value="1"/>
</dbReference>
<organism evidence="6">
    <name type="scientific">Physcomitrium patens</name>
    <name type="common">Spreading-leaved earth moss</name>
    <name type="synonym">Physcomitrella patens</name>
    <dbReference type="NCBI Taxonomy" id="3218"/>
    <lineage>
        <taxon>Eukaryota</taxon>
        <taxon>Viridiplantae</taxon>
        <taxon>Streptophyta</taxon>
        <taxon>Embryophyta</taxon>
        <taxon>Bryophyta</taxon>
        <taxon>Bryophytina</taxon>
        <taxon>Bryopsida</taxon>
        <taxon>Funariidae</taxon>
        <taxon>Funariales</taxon>
        <taxon>Funariaceae</taxon>
        <taxon>Physcomitrium</taxon>
    </lineage>
</organism>
<evidence type="ECO:0000259" key="5">
    <source>
        <dbReference type="PROSITE" id="PS50072"/>
    </source>
</evidence>
<name>A0A2K1JQY9_PHYPA</name>
<keyword evidence="8" id="KW-1185">Reference proteome</keyword>
<dbReference type="GO" id="GO:0071013">
    <property type="term" value="C:catalytic step 2 spliceosome"/>
    <property type="evidence" value="ECO:0000318"/>
    <property type="project" value="GO_Central"/>
</dbReference>
<dbReference type="InterPro" id="IPR002130">
    <property type="entry name" value="Cyclophilin-type_PPIase_dom"/>
</dbReference>
<dbReference type="Gene3D" id="2.40.100.10">
    <property type="entry name" value="Cyclophilin-like"/>
    <property type="match status" value="1"/>
</dbReference>
<evidence type="ECO:0000256" key="4">
    <source>
        <dbReference type="RuleBase" id="RU363019"/>
    </source>
</evidence>
<evidence type="ECO:0000313" key="6">
    <source>
        <dbReference type="EMBL" id="PNR43950.1"/>
    </source>
</evidence>
<evidence type="ECO:0000313" key="8">
    <source>
        <dbReference type="Proteomes" id="UP000006727"/>
    </source>
</evidence>
<dbReference type="EC" id="5.2.1.8" evidence="4"/>
<dbReference type="STRING" id="3218.A0A2K1JQY9"/>
<dbReference type="Pfam" id="PF00160">
    <property type="entry name" value="Pro_isomerase"/>
    <property type="match status" value="1"/>
</dbReference>
<dbReference type="PANTHER" id="PTHR45625">
    <property type="entry name" value="PEPTIDYL-PROLYL CIS-TRANS ISOMERASE-RELATED"/>
    <property type="match status" value="1"/>
</dbReference>
<dbReference type="InParanoid" id="A0A2K1JQY9"/>
<dbReference type="GO" id="GO:0003755">
    <property type="term" value="F:peptidyl-prolyl cis-trans isomerase activity"/>
    <property type="evidence" value="ECO:0000318"/>
    <property type="project" value="GO_Central"/>
</dbReference>
<dbReference type="EnsemblPlants" id="Pp3c12_15500V3.1">
    <property type="protein sequence ID" value="Pp3c12_15500V3.1"/>
    <property type="gene ID" value="Pp3c12_15500"/>
</dbReference>
<reference evidence="6 8" key="1">
    <citation type="journal article" date="2008" name="Science">
        <title>The Physcomitrella genome reveals evolutionary insights into the conquest of land by plants.</title>
        <authorList>
            <person name="Rensing S."/>
            <person name="Lang D."/>
            <person name="Zimmer A."/>
            <person name="Terry A."/>
            <person name="Salamov A."/>
            <person name="Shapiro H."/>
            <person name="Nishiyama T."/>
            <person name="Perroud P.-F."/>
            <person name="Lindquist E."/>
            <person name="Kamisugi Y."/>
            <person name="Tanahashi T."/>
            <person name="Sakakibara K."/>
            <person name="Fujita T."/>
            <person name="Oishi K."/>
            <person name="Shin-I T."/>
            <person name="Kuroki Y."/>
            <person name="Toyoda A."/>
            <person name="Suzuki Y."/>
            <person name="Hashimoto A."/>
            <person name="Yamaguchi K."/>
            <person name="Sugano A."/>
            <person name="Kohara Y."/>
            <person name="Fujiyama A."/>
            <person name="Anterola A."/>
            <person name="Aoki S."/>
            <person name="Ashton N."/>
            <person name="Barbazuk W.B."/>
            <person name="Barker E."/>
            <person name="Bennetzen J."/>
            <person name="Bezanilla M."/>
            <person name="Blankenship R."/>
            <person name="Cho S.H."/>
            <person name="Dutcher S."/>
            <person name="Estelle M."/>
            <person name="Fawcett J.A."/>
            <person name="Gundlach H."/>
            <person name="Hanada K."/>
            <person name="Heyl A."/>
            <person name="Hicks K.A."/>
            <person name="Hugh J."/>
            <person name="Lohr M."/>
            <person name="Mayer K."/>
            <person name="Melkozernov A."/>
            <person name="Murata T."/>
            <person name="Nelson D."/>
            <person name="Pils B."/>
            <person name="Prigge M."/>
            <person name="Reiss B."/>
            <person name="Renner T."/>
            <person name="Rombauts S."/>
            <person name="Rushton P."/>
            <person name="Sanderfoot A."/>
            <person name="Schween G."/>
            <person name="Shiu S.-H."/>
            <person name="Stueber K."/>
            <person name="Theodoulou F.L."/>
            <person name="Tu H."/>
            <person name="Van de Peer Y."/>
            <person name="Verrier P.J."/>
            <person name="Waters E."/>
            <person name="Wood A."/>
            <person name="Yang L."/>
            <person name="Cove D."/>
            <person name="Cuming A."/>
            <person name="Hasebe M."/>
            <person name="Lucas S."/>
            <person name="Mishler D.B."/>
            <person name="Reski R."/>
            <person name="Grigoriev I."/>
            <person name="Quatrano R.S."/>
            <person name="Boore J.L."/>
        </authorList>
    </citation>
    <scope>NUCLEOTIDE SEQUENCE [LARGE SCALE GENOMIC DNA]</scope>
    <source>
        <strain evidence="7 8">cv. Gransden 2004</strain>
    </source>
</reference>
<evidence type="ECO:0000256" key="1">
    <source>
        <dbReference type="ARBA" id="ARBA00023110"/>
    </source>
</evidence>
<dbReference type="PRINTS" id="PR00153">
    <property type="entry name" value="CSAPPISMRASE"/>
</dbReference>
<dbReference type="GO" id="GO:0006457">
    <property type="term" value="P:protein folding"/>
    <property type="evidence" value="ECO:0000318"/>
    <property type="project" value="GO_Central"/>
</dbReference>
<dbReference type="InterPro" id="IPR044666">
    <property type="entry name" value="Cyclophilin_A-like"/>
</dbReference>
<evidence type="ECO:0000256" key="3">
    <source>
        <dbReference type="ARBA" id="ARBA00023235"/>
    </source>
</evidence>
<comment type="similarity">
    <text evidence="4">Belongs to the cyclophilin-type PPIase family.</text>
</comment>
<dbReference type="AlphaFoldDB" id="A0A2K1JQY9"/>
<keyword evidence="2" id="KW-0143">Chaperone</keyword>